<accession>A0A940E119</accession>
<dbReference type="Proteomes" id="UP000725002">
    <property type="component" value="Unassembled WGS sequence"/>
</dbReference>
<dbReference type="AlphaFoldDB" id="A0A940E119"/>
<evidence type="ECO:0000313" key="1">
    <source>
        <dbReference type="EMBL" id="MBO8484593.1"/>
    </source>
</evidence>
<dbReference type="SUPFAM" id="SSF51735">
    <property type="entry name" value="NAD(P)-binding Rossmann-fold domains"/>
    <property type="match status" value="1"/>
</dbReference>
<gene>
    <name evidence="1" type="ORF">IAB75_10860</name>
</gene>
<organism evidence="1 2">
    <name type="scientific">Candidatus Cryptobacteroides avicola</name>
    <dbReference type="NCBI Taxonomy" id="2840757"/>
    <lineage>
        <taxon>Bacteria</taxon>
        <taxon>Pseudomonadati</taxon>
        <taxon>Bacteroidota</taxon>
        <taxon>Bacteroidia</taxon>
        <taxon>Bacteroidales</taxon>
        <taxon>Candidatus Cryptobacteroides</taxon>
    </lineage>
</organism>
<reference evidence="1" key="1">
    <citation type="submission" date="2020-10" db="EMBL/GenBank/DDBJ databases">
        <authorList>
            <person name="Gilroy R."/>
        </authorList>
    </citation>
    <scope>NUCLEOTIDE SEQUENCE</scope>
    <source>
        <strain evidence="1">G3-8215</strain>
    </source>
</reference>
<name>A0A940E119_9BACT</name>
<dbReference type="Gene3D" id="3.40.50.720">
    <property type="entry name" value="NAD(P)-binding Rossmann-like Domain"/>
    <property type="match status" value="1"/>
</dbReference>
<evidence type="ECO:0000313" key="2">
    <source>
        <dbReference type="Proteomes" id="UP000725002"/>
    </source>
</evidence>
<sequence>MEACWMKWRSSVGGKNFVATGDVAKGIVSALSHGKDGESYLLSGENLTYREFYRLLSDRCGYRQHITGIPKWILRIAGAVGDMAARIGIRSEVSGVNMRMLSVSEYRAWHIRP</sequence>
<protein>
    <submittedName>
        <fullName evidence="1">Uncharacterized protein</fullName>
    </submittedName>
</protein>
<proteinExistence type="predicted"/>
<dbReference type="InterPro" id="IPR036291">
    <property type="entry name" value="NAD(P)-bd_dom_sf"/>
</dbReference>
<reference evidence="1" key="2">
    <citation type="journal article" date="2021" name="PeerJ">
        <title>Extensive microbial diversity within the chicken gut microbiome revealed by metagenomics and culture.</title>
        <authorList>
            <person name="Gilroy R."/>
            <person name="Ravi A."/>
            <person name="Getino M."/>
            <person name="Pursley I."/>
            <person name="Horton D.L."/>
            <person name="Alikhan N.F."/>
            <person name="Baker D."/>
            <person name="Gharbi K."/>
            <person name="Hall N."/>
            <person name="Watson M."/>
            <person name="Adriaenssens E.M."/>
            <person name="Foster-Nyarko E."/>
            <person name="Jarju S."/>
            <person name="Secka A."/>
            <person name="Antonio M."/>
            <person name="Oren A."/>
            <person name="Chaudhuri R.R."/>
            <person name="La Ragione R."/>
            <person name="Hildebrand F."/>
            <person name="Pallen M.J."/>
        </authorList>
    </citation>
    <scope>NUCLEOTIDE SEQUENCE</scope>
    <source>
        <strain evidence="1">G3-8215</strain>
    </source>
</reference>
<dbReference type="EMBL" id="JADILV010000079">
    <property type="protein sequence ID" value="MBO8484593.1"/>
    <property type="molecule type" value="Genomic_DNA"/>
</dbReference>
<comment type="caution">
    <text evidence="1">The sequence shown here is derived from an EMBL/GenBank/DDBJ whole genome shotgun (WGS) entry which is preliminary data.</text>
</comment>